<dbReference type="SUPFAM" id="SSF51735">
    <property type="entry name" value="NAD(P)-binding Rossmann-fold domains"/>
    <property type="match status" value="1"/>
</dbReference>
<gene>
    <name evidence="4" type="ORF">RRU01S_19_01250</name>
</gene>
<dbReference type="PROSITE" id="PS00061">
    <property type="entry name" value="ADH_SHORT"/>
    <property type="match status" value="1"/>
</dbReference>
<dbReference type="EMBL" id="BBJU01000019">
    <property type="protein sequence ID" value="GAK71720.1"/>
    <property type="molecule type" value="Genomic_DNA"/>
</dbReference>
<dbReference type="RefSeq" id="WP_045231252.1">
    <property type="nucleotide sequence ID" value="NZ_BBJU01000019.1"/>
</dbReference>
<dbReference type="Pfam" id="PF00106">
    <property type="entry name" value="adh_short"/>
    <property type="match status" value="1"/>
</dbReference>
<comment type="caution">
    <text evidence="4">The sequence shown here is derived from an EMBL/GenBank/DDBJ whole genome shotgun (WGS) entry which is preliminary data.</text>
</comment>
<dbReference type="InterPro" id="IPR036291">
    <property type="entry name" value="NAD(P)-bd_dom_sf"/>
</dbReference>
<dbReference type="InterPro" id="IPR020904">
    <property type="entry name" value="Sc_DH/Rdtase_CS"/>
</dbReference>
<feature type="domain" description="Ketoreductase" evidence="3">
    <location>
        <begin position="6"/>
        <end position="184"/>
    </location>
</feature>
<dbReference type="Proteomes" id="UP000028701">
    <property type="component" value="Unassembled WGS sequence"/>
</dbReference>
<evidence type="ECO:0000313" key="5">
    <source>
        <dbReference type="Proteomes" id="UP000028701"/>
    </source>
</evidence>
<comment type="similarity">
    <text evidence="1">Belongs to the short-chain dehydrogenases/reductases (SDR) family.</text>
</comment>
<evidence type="ECO:0000259" key="3">
    <source>
        <dbReference type="SMART" id="SM00822"/>
    </source>
</evidence>
<dbReference type="GO" id="GO:0016020">
    <property type="term" value="C:membrane"/>
    <property type="evidence" value="ECO:0007669"/>
    <property type="project" value="TreeGrafter"/>
</dbReference>
<dbReference type="GO" id="GO:0016491">
    <property type="term" value="F:oxidoreductase activity"/>
    <property type="evidence" value="ECO:0007669"/>
    <property type="project" value="UniProtKB-KW"/>
</dbReference>
<dbReference type="CDD" id="cd05370">
    <property type="entry name" value="SDR_c2"/>
    <property type="match status" value="1"/>
</dbReference>
<dbReference type="AlphaFoldDB" id="A0A081CYH4"/>
<reference evidence="4 5" key="1">
    <citation type="submission" date="2014-08" db="EMBL/GenBank/DDBJ databases">
        <title>Whole genome shotgun sequence of Rhizobium rubi NBRC 13261.</title>
        <authorList>
            <person name="Katano-Makiyama Y."/>
            <person name="Hosoyama A."/>
            <person name="Hashimoto M."/>
            <person name="Hosoyama Y."/>
            <person name="Noguchi M."/>
            <person name="Tsuchikane K."/>
            <person name="Uohara A."/>
            <person name="Ohji S."/>
            <person name="Ichikawa N."/>
            <person name="Kimura A."/>
            <person name="Yamazoe A."/>
            <person name="Fujita N."/>
        </authorList>
    </citation>
    <scope>NUCLEOTIDE SEQUENCE [LARGE SCALE GENOMIC DNA]</scope>
    <source>
        <strain evidence="4 5">NBRC 13261</strain>
    </source>
</reference>
<protein>
    <submittedName>
        <fullName evidence="4">Putative oxidoreductase</fullName>
    </submittedName>
</protein>
<accession>A0A081CYH4</accession>
<dbReference type="PANTHER" id="PTHR44196:SF1">
    <property type="entry name" value="DEHYDROGENASE_REDUCTASE SDR FAMILY MEMBER 7B"/>
    <property type="match status" value="1"/>
</dbReference>
<dbReference type="SMART" id="SM00822">
    <property type="entry name" value="PKS_KR"/>
    <property type="match status" value="1"/>
</dbReference>
<dbReference type="eggNOG" id="COG3967">
    <property type="taxonomic scope" value="Bacteria"/>
</dbReference>
<proteinExistence type="inferred from homology"/>
<name>A0A081CYH4_9HYPH</name>
<evidence type="ECO:0000256" key="2">
    <source>
        <dbReference type="ARBA" id="ARBA00023002"/>
    </source>
</evidence>
<organism evidence="4 5">
    <name type="scientific">Agrobacterium rubi TR3 = NBRC 13261</name>
    <dbReference type="NCBI Taxonomy" id="1368415"/>
    <lineage>
        <taxon>Bacteria</taxon>
        <taxon>Pseudomonadati</taxon>
        <taxon>Pseudomonadota</taxon>
        <taxon>Alphaproteobacteria</taxon>
        <taxon>Hyphomicrobiales</taxon>
        <taxon>Rhizobiaceae</taxon>
        <taxon>Rhizobium/Agrobacterium group</taxon>
        <taxon>Agrobacterium</taxon>
    </lineage>
</organism>
<dbReference type="OrthoDB" id="9810734at2"/>
<dbReference type="InterPro" id="IPR057326">
    <property type="entry name" value="KR_dom"/>
</dbReference>
<keyword evidence="2" id="KW-0560">Oxidoreductase</keyword>
<evidence type="ECO:0000313" key="4">
    <source>
        <dbReference type="EMBL" id="GAK71720.1"/>
    </source>
</evidence>
<sequence>MNVTGNTILITGGGSGIGRALAESFHTLGNQVIISGRRAEVLQEVAKANPGMAWATMDAADADGIRAFADKLIADHPGLNAVINNAGIMKNEDIKAAPDYLDVAEETITTNLLAPIRLTAALLPHFLTKPKAAVLTVSSGLAFVPMVATPTYTATKFAIHGYSMAIREQLKGTSVDVIEIIPPYVQTTLQGDHQATDERAMPLDAYISEVMDILTNQPEATEVVVERCKPLRFAAQNGNFDQVFAMVNGMHS</sequence>
<evidence type="ECO:0000256" key="1">
    <source>
        <dbReference type="ARBA" id="ARBA00006484"/>
    </source>
</evidence>
<dbReference type="PANTHER" id="PTHR44196">
    <property type="entry name" value="DEHYDROGENASE/REDUCTASE SDR FAMILY MEMBER 7B"/>
    <property type="match status" value="1"/>
</dbReference>
<dbReference type="Gene3D" id="3.40.50.720">
    <property type="entry name" value="NAD(P)-binding Rossmann-like Domain"/>
    <property type="match status" value="1"/>
</dbReference>
<dbReference type="InterPro" id="IPR002347">
    <property type="entry name" value="SDR_fam"/>
</dbReference>
<dbReference type="PRINTS" id="PR00081">
    <property type="entry name" value="GDHRDH"/>
</dbReference>